<name>A0A0L8FMC3_OCTBM</name>
<evidence type="ECO:0000313" key="2">
    <source>
        <dbReference type="EMBL" id="KOF65560.1"/>
    </source>
</evidence>
<dbReference type="AlphaFoldDB" id="A0A0L8FMC3"/>
<keyword evidence="1" id="KW-0812">Transmembrane</keyword>
<keyword evidence="1" id="KW-1133">Transmembrane helix</keyword>
<feature type="transmembrane region" description="Helical" evidence="1">
    <location>
        <begin position="20"/>
        <end position="41"/>
    </location>
</feature>
<protein>
    <submittedName>
        <fullName evidence="2">Uncharacterized protein</fullName>
    </submittedName>
</protein>
<sequence>MALLFYPRLQNRERTTIYTLFPSSWILFTCLMITHPCTGLGTKKKKRRGIHGNLYK</sequence>
<dbReference type="EMBL" id="KQ429178">
    <property type="protein sequence ID" value="KOF65560.1"/>
    <property type="molecule type" value="Genomic_DNA"/>
</dbReference>
<reference evidence="2" key="1">
    <citation type="submission" date="2015-07" db="EMBL/GenBank/DDBJ databases">
        <title>MeaNS - Measles Nucleotide Surveillance Program.</title>
        <authorList>
            <person name="Tran T."/>
            <person name="Druce J."/>
        </authorList>
    </citation>
    <scope>NUCLEOTIDE SEQUENCE</scope>
    <source>
        <strain evidence="2">UCB-OBI-ISO-001</strain>
        <tissue evidence="2">Gonad</tissue>
    </source>
</reference>
<organism evidence="2">
    <name type="scientific">Octopus bimaculoides</name>
    <name type="common">California two-spotted octopus</name>
    <dbReference type="NCBI Taxonomy" id="37653"/>
    <lineage>
        <taxon>Eukaryota</taxon>
        <taxon>Metazoa</taxon>
        <taxon>Spiralia</taxon>
        <taxon>Lophotrochozoa</taxon>
        <taxon>Mollusca</taxon>
        <taxon>Cephalopoda</taxon>
        <taxon>Coleoidea</taxon>
        <taxon>Octopodiformes</taxon>
        <taxon>Octopoda</taxon>
        <taxon>Incirrata</taxon>
        <taxon>Octopodidae</taxon>
        <taxon>Octopus</taxon>
    </lineage>
</organism>
<gene>
    <name evidence="2" type="ORF">OCBIM_22015177mg</name>
</gene>
<keyword evidence="1" id="KW-0472">Membrane</keyword>
<proteinExistence type="predicted"/>
<evidence type="ECO:0000256" key="1">
    <source>
        <dbReference type="SAM" id="Phobius"/>
    </source>
</evidence>
<accession>A0A0L8FMC3</accession>